<protein>
    <submittedName>
        <fullName evidence="7">CidA/LrgA family protein</fullName>
    </submittedName>
</protein>
<evidence type="ECO:0000256" key="5">
    <source>
        <dbReference type="ARBA" id="ARBA00023136"/>
    </source>
</evidence>
<keyword evidence="3 6" id="KW-0812">Transmembrane</keyword>
<evidence type="ECO:0000256" key="6">
    <source>
        <dbReference type="SAM" id="Phobius"/>
    </source>
</evidence>
<dbReference type="Proteomes" id="UP001595882">
    <property type="component" value="Unassembled WGS sequence"/>
</dbReference>
<accession>A0ABV8WSG3</accession>
<dbReference type="PANTHER" id="PTHR33931">
    <property type="entry name" value="HOLIN-LIKE PROTEIN CIDA-RELATED"/>
    <property type="match status" value="1"/>
</dbReference>
<keyword evidence="8" id="KW-1185">Reference proteome</keyword>
<evidence type="ECO:0000256" key="3">
    <source>
        <dbReference type="ARBA" id="ARBA00022692"/>
    </source>
</evidence>
<evidence type="ECO:0000256" key="4">
    <source>
        <dbReference type="ARBA" id="ARBA00022989"/>
    </source>
</evidence>
<keyword evidence="4 6" id="KW-1133">Transmembrane helix</keyword>
<dbReference type="InterPro" id="IPR005538">
    <property type="entry name" value="LrgA/CidA"/>
</dbReference>
<dbReference type="RefSeq" id="WP_390250214.1">
    <property type="nucleotide sequence ID" value="NZ_JBHSDT010000004.1"/>
</dbReference>
<comment type="caution">
    <text evidence="7">The sequence shown here is derived from an EMBL/GenBank/DDBJ whole genome shotgun (WGS) entry which is preliminary data.</text>
</comment>
<feature type="transmembrane region" description="Helical" evidence="6">
    <location>
        <begin position="93"/>
        <end position="114"/>
    </location>
</feature>
<dbReference type="EMBL" id="JBHSDT010000004">
    <property type="protein sequence ID" value="MFC4402532.1"/>
    <property type="molecule type" value="Genomic_DNA"/>
</dbReference>
<evidence type="ECO:0000313" key="7">
    <source>
        <dbReference type="EMBL" id="MFC4402532.1"/>
    </source>
</evidence>
<evidence type="ECO:0000256" key="2">
    <source>
        <dbReference type="ARBA" id="ARBA00022475"/>
    </source>
</evidence>
<dbReference type="Pfam" id="PF03788">
    <property type="entry name" value="LrgA"/>
    <property type="match status" value="1"/>
</dbReference>
<evidence type="ECO:0000256" key="1">
    <source>
        <dbReference type="ARBA" id="ARBA00004651"/>
    </source>
</evidence>
<feature type="transmembrane region" description="Helical" evidence="6">
    <location>
        <begin position="63"/>
        <end position="81"/>
    </location>
</feature>
<organism evidence="7 8">
    <name type="scientific">Gracilibacillus xinjiangensis</name>
    <dbReference type="NCBI Taxonomy" id="1193282"/>
    <lineage>
        <taxon>Bacteria</taxon>
        <taxon>Bacillati</taxon>
        <taxon>Bacillota</taxon>
        <taxon>Bacilli</taxon>
        <taxon>Bacillales</taxon>
        <taxon>Bacillaceae</taxon>
        <taxon>Gracilibacillus</taxon>
    </lineage>
</organism>
<reference evidence="8" key="1">
    <citation type="journal article" date="2019" name="Int. J. Syst. Evol. Microbiol.">
        <title>The Global Catalogue of Microorganisms (GCM) 10K type strain sequencing project: providing services to taxonomists for standard genome sequencing and annotation.</title>
        <authorList>
            <consortium name="The Broad Institute Genomics Platform"/>
            <consortium name="The Broad Institute Genome Sequencing Center for Infectious Disease"/>
            <person name="Wu L."/>
            <person name="Ma J."/>
        </authorList>
    </citation>
    <scope>NUCLEOTIDE SEQUENCE [LARGE SCALE GENOMIC DNA]</scope>
    <source>
        <strain evidence="8">CCUG 37865</strain>
    </source>
</reference>
<comment type="subcellular location">
    <subcellularLocation>
        <location evidence="1">Cell membrane</location>
        <topology evidence="1">Multi-pass membrane protein</topology>
    </subcellularLocation>
</comment>
<proteinExistence type="predicted"/>
<sequence>MRNLLLLFFQLAILSAIYLVSSLFVKIMQIPIPASVLGMIILYICLVKGIIKLHYIEKAAAFLIKHLAFFFIPFAVGLMKYGGMIQTSGWKWLLMIVGSTVIGLWVTSGLTQYLSKKEMQKHERSHTV</sequence>
<keyword evidence="2" id="KW-1003">Cell membrane</keyword>
<gene>
    <name evidence="7" type="ORF">ACFOY7_05550</name>
</gene>
<evidence type="ECO:0000313" key="8">
    <source>
        <dbReference type="Proteomes" id="UP001595882"/>
    </source>
</evidence>
<feature type="transmembrane region" description="Helical" evidence="6">
    <location>
        <begin position="32"/>
        <end position="51"/>
    </location>
</feature>
<dbReference type="PANTHER" id="PTHR33931:SF2">
    <property type="entry name" value="HOLIN-LIKE PROTEIN CIDA"/>
    <property type="match status" value="1"/>
</dbReference>
<name>A0ABV8WSG3_9BACI</name>
<keyword evidence="5 6" id="KW-0472">Membrane</keyword>